<dbReference type="EMBL" id="JAGSPN010000003">
    <property type="protein sequence ID" value="MBR7781705.1"/>
    <property type="molecule type" value="Genomic_DNA"/>
</dbReference>
<keyword evidence="1" id="KW-1133">Transmembrane helix</keyword>
<proteinExistence type="predicted"/>
<dbReference type="Proteomes" id="UP000680067">
    <property type="component" value="Unassembled WGS sequence"/>
</dbReference>
<feature type="transmembrane region" description="Helical" evidence="1">
    <location>
        <begin position="118"/>
        <end position="141"/>
    </location>
</feature>
<feature type="transmembrane region" description="Helical" evidence="1">
    <location>
        <begin position="250"/>
        <end position="270"/>
    </location>
</feature>
<dbReference type="AlphaFoldDB" id="A0A941I6L3"/>
<feature type="transmembrane region" description="Helical" evidence="1">
    <location>
        <begin position="282"/>
        <end position="301"/>
    </location>
</feature>
<sequence length="422" mass="45647">MTLPKTLSYDLAPDPAIVFFCLVPAPLLSAAAGFWLAFGPQAGFPDRFSGLALALVHWMMLAVALPVMLGALMQLLPVVAAVRVTESRSARLLLAPLCWITAAALINALSGFAGTAQLAFAAAAICGSLLLLLVVFVYFPALRNVELVDNTTLTLRFIPLPLCVVLVAGVLMAGLFGDLPVPLLPVGWLLNVHVGAASVAWLAALLVGIASTTVPMFWQTPRPGRWFQTFFPASFWFTSLLLLIPAWQTIALLSMAVSVIVCAVCSLFALLKAKRRNDPGYLLWLIAGAGWAAGAMIVLALQCGLLTGNSWPWIAGVLVLIAGVWLPVNAMLVKIIPFLVFLHLRRRLPPRSKIPPMQMLLPVKQALWQARAQSLTLLLLLAIPLHPELLRVIAGFGFATTQIWLGILLLRVLWKFRKLQAS</sequence>
<feature type="transmembrane region" description="Helical" evidence="1">
    <location>
        <begin position="188"/>
        <end position="214"/>
    </location>
</feature>
<feature type="transmembrane region" description="Helical" evidence="1">
    <location>
        <begin position="226"/>
        <end position="244"/>
    </location>
</feature>
<protein>
    <submittedName>
        <fullName evidence="2">Uncharacterized protein</fullName>
    </submittedName>
</protein>
<dbReference type="RefSeq" id="WP_212687052.1">
    <property type="nucleotide sequence ID" value="NZ_JAGSPN010000003.1"/>
</dbReference>
<accession>A0A941I6L3</accession>
<keyword evidence="1" id="KW-0812">Transmembrane</keyword>
<feature type="transmembrane region" description="Helical" evidence="1">
    <location>
        <begin position="392"/>
        <end position="414"/>
    </location>
</feature>
<name>A0A941I6L3_9BURK</name>
<organism evidence="2 3">
    <name type="scientific">Undibacterium luofuense</name>
    <dbReference type="NCBI Taxonomy" id="2828733"/>
    <lineage>
        <taxon>Bacteria</taxon>
        <taxon>Pseudomonadati</taxon>
        <taxon>Pseudomonadota</taxon>
        <taxon>Betaproteobacteria</taxon>
        <taxon>Burkholderiales</taxon>
        <taxon>Oxalobacteraceae</taxon>
        <taxon>Undibacterium</taxon>
    </lineage>
</organism>
<evidence type="ECO:0000313" key="2">
    <source>
        <dbReference type="EMBL" id="MBR7781705.1"/>
    </source>
</evidence>
<comment type="caution">
    <text evidence="2">The sequence shown here is derived from an EMBL/GenBank/DDBJ whole genome shotgun (WGS) entry which is preliminary data.</text>
</comment>
<evidence type="ECO:0000313" key="3">
    <source>
        <dbReference type="Proteomes" id="UP000680067"/>
    </source>
</evidence>
<feature type="transmembrane region" description="Helical" evidence="1">
    <location>
        <begin position="365"/>
        <end position="386"/>
    </location>
</feature>
<feature type="transmembrane region" description="Helical" evidence="1">
    <location>
        <begin position="92"/>
        <end position="112"/>
    </location>
</feature>
<feature type="transmembrane region" description="Helical" evidence="1">
    <location>
        <begin position="16"/>
        <end position="38"/>
    </location>
</feature>
<feature type="transmembrane region" description="Helical" evidence="1">
    <location>
        <begin position="313"/>
        <end position="344"/>
    </location>
</feature>
<feature type="transmembrane region" description="Helical" evidence="1">
    <location>
        <begin position="153"/>
        <end position="176"/>
    </location>
</feature>
<keyword evidence="3" id="KW-1185">Reference proteome</keyword>
<gene>
    <name evidence="2" type="ORF">KDM89_06110</name>
</gene>
<evidence type="ECO:0000256" key="1">
    <source>
        <dbReference type="SAM" id="Phobius"/>
    </source>
</evidence>
<feature type="transmembrane region" description="Helical" evidence="1">
    <location>
        <begin position="58"/>
        <end position="80"/>
    </location>
</feature>
<keyword evidence="1" id="KW-0472">Membrane</keyword>
<reference evidence="2" key="1">
    <citation type="submission" date="2021-04" db="EMBL/GenBank/DDBJ databases">
        <title>novel species isolated from subtropical streams in China.</title>
        <authorList>
            <person name="Lu H."/>
        </authorList>
    </citation>
    <scope>NUCLEOTIDE SEQUENCE</scope>
    <source>
        <strain evidence="2">LFS511W</strain>
    </source>
</reference>